<feature type="transmembrane region" description="Helical" evidence="6">
    <location>
        <begin position="2430"/>
        <end position="2463"/>
    </location>
</feature>
<evidence type="ECO:0000256" key="3">
    <source>
        <dbReference type="ARBA" id="ARBA00022692"/>
    </source>
</evidence>
<keyword evidence="4 6" id="KW-1133">Transmembrane helix</keyword>
<evidence type="ECO:0000256" key="1">
    <source>
        <dbReference type="ARBA" id="ARBA00004651"/>
    </source>
</evidence>
<feature type="transmembrane region" description="Helical" evidence="6">
    <location>
        <begin position="1726"/>
        <end position="1751"/>
    </location>
</feature>
<keyword evidence="2" id="KW-1003">Cell membrane</keyword>
<comment type="subcellular location">
    <subcellularLocation>
        <location evidence="1">Cell membrane</location>
        <topology evidence="1">Multi-pass membrane protein</topology>
    </subcellularLocation>
</comment>
<evidence type="ECO:0000256" key="6">
    <source>
        <dbReference type="SAM" id="Phobius"/>
    </source>
</evidence>
<evidence type="ECO:0000256" key="4">
    <source>
        <dbReference type="ARBA" id="ARBA00022989"/>
    </source>
</evidence>
<feature type="domain" description="ABC3 transporter permease C-terminal" evidence="7">
    <location>
        <begin position="2389"/>
        <end position="2507"/>
    </location>
</feature>
<feature type="transmembrane region" description="Helical" evidence="6">
    <location>
        <begin position="1845"/>
        <end position="1866"/>
    </location>
</feature>
<keyword evidence="3 6" id="KW-0812">Transmembrane</keyword>
<feature type="transmembrane region" description="Helical" evidence="6">
    <location>
        <begin position="16"/>
        <end position="37"/>
    </location>
</feature>
<comment type="caution">
    <text evidence="8">The sequence shown here is derived from an EMBL/GenBank/DDBJ whole genome shotgun (WGS) entry which is preliminary data.</text>
</comment>
<dbReference type="InterPro" id="IPR038766">
    <property type="entry name" value="Membrane_comp_ABC_pdt"/>
</dbReference>
<organism evidence="8 9">
    <name type="scientific">Mycoplasmopsis agassizii</name>
    <dbReference type="NCBI Taxonomy" id="33922"/>
    <lineage>
        <taxon>Bacteria</taxon>
        <taxon>Bacillati</taxon>
        <taxon>Mycoplasmatota</taxon>
        <taxon>Mycoplasmoidales</taxon>
        <taxon>Metamycoplasmataceae</taxon>
        <taxon>Mycoplasmopsis</taxon>
    </lineage>
</organism>
<dbReference type="GO" id="GO:0005886">
    <property type="term" value="C:plasma membrane"/>
    <property type="evidence" value="ECO:0007669"/>
    <property type="project" value="UniProtKB-SubCell"/>
</dbReference>
<dbReference type="OrthoDB" id="403889at2"/>
<evidence type="ECO:0000313" key="9">
    <source>
        <dbReference type="Proteomes" id="UP000216943"/>
    </source>
</evidence>
<feature type="transmembrane region" description="Helical" evidence="6">
    <location>
        <begin position="1771"/>
        <end position="1798"/>
    </location>
</feature>
<name>A0A269TII8_9BACT</name>
<evidence type="ECO:0000256" key="2">
    <source>
        <dbReference type="ARBA" id="ARBA00022475"/>
    </source>
</evidence>
<dbReference type="InterPro" id="IPR003838">
    <property type="entry name" value="ABC3_permease_C"/>
</dbReference>
<protein>
    <recommendedName>
        <fullName evidence="7">ABC3 transporter permease C-terminal domain-containing protein</fullName>
    </recommendedName>
</protein>
<feature type="transmembrane region" description="Helical" evidence="6">
    <location>
        <begin position="1683"/>
        <end position="1705"/>
    </location>
</feature>
<feature type="transmembrane region" description="Helical" evidence="6">
    <location>
        <begin position="2475"/>
        <end position="2502"/>
    </location>
</feature>
<sequence length="2514" mass="283079">MKRLFKEIFRSIKNSKVVVIGISVLVFLSSLIFTLFWDVRNAYQSQLDSYTSVSRLQDLTVDLSVESAGRTPSQGTFNESVTTYSLTNPSAETNFLDFSGDYILATELFPAAPINKYINATVFKDLYNSVANTEQISINYTDNQIIISDLGYSIALYNKVGEQYVRETINNTINSSDVFTFDKETNLNLVSRINTGQDNVAFLSNLGSLFINAVTKEATTDTAKAHQWESRGELYVIDSQNLARLLGFSEREANSGYYFLDSNITPQIKLTPSVQVETNRTTISFATKMSGSFSLSYLGNAVIDHTSNRYYEVLPGSYGISVENIKKMRSEQRFLQHNYKLNYDPNDTTGWSGNYLQAIESILQNDEQKKLIESFHYWEKVQVIYLNGVLSSTNKVVLTRQDLQSSIVNHNQNETSIAEIEHISDPLNLDAKEFSELVNVDIANQRLAIIVDLSKTITKKALIDEVIKKVGAENVGIRQTISHTEIDKNKDKSVSYAFVNTGDKNFTIEGVNQNVGRLYNEYFNPTKLNTEFTQDDLFFKSDELDSNISASLTRRVLYNYYLDPNYLVTTVLYEPVLRENPDGTVSTLPNQKIVVTKEQQTTSLQNQGVISEKDKFYAVVKEDNNWIIRPQEAMDMQALTSFFINNKLTIDSKTINGAWARTDPDNSYRITLPLVARVPYPEVLNEILTTGNFPTIANNVTQAIRNSALYENGFFTEQFLEIFINSASVAAKANQIEKLLSVGKANSNVFPKFYIDIIYYMNHNYGSHTFQNFINNILSRMKVMIQEQGGIDAQKQYFQTQIESLLEVFKSFGADLLSILPLNITIEDILNYTVDPIAMIDGLMTIVNGFDVDSAIAEIRNWYSENWQKTVDGKENLISDFNMLVPFIRNANQNEIKNGLITIVNNIDFNKILNPELDSSIYSKLSVDKSNLANLRAVFKSINAGNNYKNVSEGLIELINIFNLDVFISELESRAKWVDFFQEDDEKPYRYFGVKTTDVLSSFIVAATKISSDLTVSNNDILVKNAIIKLLNLSDAGEFNDLAGYLPLLKNDNKLGLASLSALTELQVSTNDLLAELNLISARTLTSTLTNSDIQTLKNQFPFITNFTKENYEEIRSYISSYNALISLYAFDNNFINFASLTNILLSSEPDNEVYKQARNQVLQANPVTATNPDGSINYGYGESFVDLFKFLVYLKLKSKDAATYESDYNKLIALFSNATKNNNTITFNSSFLNTINSKNLYNDIAQNINLGGFNISLALAANRKVTQSLFDVAKPDQSLMDFLNSLSDESKNAINENQQSFVSMLALLASLLEYNPNAFEIFTSTSRRSFLGIINGANSIFNRDEKLKEILTFNIENSIKTSDLLDRINITSFLLNSLGTTVLPQAVIWFTSDSKISKDATLEERKNRANLAYLLNDKIIKFNELTNEELDLITSMIFPDEMMSSPAETNEITTILMDIDYFNKIGISAEGAASDENKFFGLNIKEFIFNALNTITYEQRNNSLIVFEDASSYLAKVNFAYLKNNNLAVYEGDIPTDALTFKEWLNANEKANWILNVGGSKFVIIGTETTSDFIYPVIDENNIQVDTSTQAVVYLNQKGFDRVKSFASGAVKTFMLVKNETAKTDQEIVDEINQYTRSSQQGDGTAIQKSYLANQVDPLNPERSLRIRAPRAIIRAINNFNLYSLIILIVLVSIVFIFVIRRYIQKKSTVLGILISQGYTPMQISLSLTTFALITAVVGGVLGYISGHFLQSYVIQLFSNYWSIPTTLQTFNFGSFILTIILPILAMSAFIILIALWQLRTKSIDLMSGISEVKINSFTNWFYVRFRKRNIKTKYNISLLMNSFFKLFWLTISFILTSVVIMISISSSNVFSRAAAKTYEDRHYNYKVDLTSPTTEGGLINQTNANSLENSLYMPIGYAGEANLEYNDYFAPGYSIAVNGELNPNGTINASNNGVPTIANSKIVTKYGASVAVNIGLKVNPWELTYNVLPDTQKTRIDEITQKIGPLLSQTQWDDESTIKLVNDENNRSYFGSIERPLNYFNYYADLNGANGIFYERWNALEKRYIPESITSDSTYIDSGNVTHKVRDLYRQFLISAYQKLFRNQNLSDYLIIFQGVLFDDRFDETFTYVSSNLDGSAIKINGYKPNSTYLTIKDEYGNNLMDNVVNFKTDEENVYPVIVNVVSAARFHLGVGSTFDAHITNHSQRFISQIKNQNINTNVKFRVVGINATYINDEFVTSQEIANKLIGIDSTSVQQAFNGILSKRDNPDQVTASSSLYSTSGYMPALTGFNFDNQNQVFDYIFGASGTLQSKGVTESEIIRWLDLDNVNSLAEVKANPNNISLALNKYASLYENSLYSTLVTEITSKDIESGFTGNLTSLINNVLNNVIIASILISVIILIIITNIMISENERNIALFSILGYNTREKIRLFFAIFAPVIGIAITVATFISIGAIAIFNRILISSSSLALPITIVWWHILLTMVAIILILLVMSTLSWIWINKIKPIMIMKRA</sequence>
<dbReference type="EMBL" id="NQNY01000010">
    <property type="protein sequence ID" value="PAK21207.1"/>
    <property type="molecule type" value="Genomic_DNA"/>
</dbReference>
<gene>
    <name evidence="8" type="ORF">CJJ23_03280</name>
</gene>
<feature type="transmembrane region" description="Helical" evidence="6">
    <location>
        <begin position="2389"/>
        <end position="2409"/>
    </location>
</feature>
<dbReference type="Proteomes" id="UP000216943">
    <property type="component" value="Unassembled WGS sequence"/>
</dbReference>
<dbReference type="PANTHER" id="PTHR30287">
    <property type="entry name" value="MEMBRANE COMPONENT OF PREDICTED ABC SUPERFAMILY METABOLITE UPTAKE TRANSPORTER"/>
    <property type="match status" value="1"/>
</dbReference>
<accession>A0A269TII8</accession>
<dbReference type="RefSeq" id="WP_095334935.1">
    <property type="nucleotide sequence ID" value="NZ_NQNY01000010.1"/>
</dbReference>
<feature type="domain" description="ABC3 transporter permease C-terminal" evidence="7">
    <location>
        <begin position="1686"/>
        <end position="1804"/>
    </location>
</feature>
<evidence type="ECO:0000256" key="5">
    <source>
        <dbReference type="ARBA" id="ARBA00023136"/>
    </source>
</evidence>
<dbReference type="Pfam" id="PF02687">
    <property type="entry name" value="FtsX"/>
    <property type="match status" value="2"/>
</dbReference>
<proteinExistence type="predicted"/>
<keyword evidence="5 6" id="KW-0472">Membrane</keyword>
<evidence type="ECO:0000259" key="7">
    <source>
        <dbReference type="Pfam" id="PF02687"/>
    </source>
</evidence>
<dbReference type="PANTHER" id="PTHR30287:SF1">
    <property type="entry name" value="INNER MEMBRANE PROTEIN"/>
    <property type="match status" value="1"/>
</dbReference>
<reference evidence="9" key="1">
    <citation type="submission" date="2017-08" db="EMBL/GenBank/DDBJ databases">
        <authorList>
            <person name="Alvarez-Ponce D."/>
            <person name="Weitzman C.L."/>
            <person name="Tillett R.L."/>
            <person name="Sandmeier F.C."/>
            <person name="Tracy C.R."/>
        </authorList>
    </citation>
    <scope>NUCLEOTIDE SEQUENCE [LARGE SCALE GENOMIC DNA]</scope>
    <source>
        <strain evidence="9">723</strain>
    </source>
</reference>
<evidence type="ECO:0000313" key="8">
    <source>
        <dbReference type="EMBL" id="PAK21207.1"/>
    </source>
</evidence>